<evidence type="ECO:0008006" key="7">
    <source>
        <dbReference type="Google" id="ProtNLM"/>
    </source>
</evidence>
<evidence type="ECO:0000313" key="6">
    <source>
        <dbReference type="Proteomes" id="UP000801492"/>
    </source>
</evidence>
<evidence type="ECO:0000313" key="5">
    <source>
        <dbReference type="EMBL" id="KAF2886120.1"/>
    </source>
</evidence>
<comment type="similarity">
    <text evidence="3">Belongs to the TO family.</text>
</comment>
<organism evidence="5 6">
    <name type="scientific">Ignelater luminosus</name>
    <name type="common">Cucubano</name>
    <name type="synonym">Pyrophorus luminosus</name>
    <dbReference type="NCBI Taxonomy" id="2038154"/>
    <lineage>
        <taxon>Eukaryota</taxon>
        <taxon>Metazoa</taxon>
        <taxon>Ecdysozoa</taxon>
        <taxon>Arthropoda</taxon>
        <taxon>Hexapoda</taxon>
        <taxon>Insecta</taxon>
        <taxon>Pterygota</taxon>
        <taxon>Neoptera</taxon>
        <taxon>Endopterygota</taxon>
        <taxon>Coleoptera</taxon>
        <taxon>Polyphaga</taxon>
        <taxon>Elateriformia</taxon>
        <taxon>Elateroidea</taxon>
        <taxon>Elateridae</taxon>
        <taxon>Agrypninae</taxon>
        <taxon>Pyrophorini</taxon>
        <taxon>Ignelater</taxon>
    </lineage>
</organism>
<dbReference type="EMBL" id="VTPC01088621">
    <property type="protein sequence ID" value="KAF2886120.1"/>
    <property type="molecule type" value="Genomic_DNA"/>
</dbReference>
<feature type="signal peptide" evidence="4">
    <location>
        <begin position="1"/>
        <end position="16"/>
    </location>
</feature>
<dbReference type="Pfam" id="PF06585">
    <property type="entry name" value="JHBP"/>
    <property type="match status" value="1"/>
</dbReference>
<dbReference type="Proteomes" id="UP000801492">
    <property type="component" value="Unassembled WGS sequence"/>
</dbReference>
<keyword evidence="1 4" id="KW-0732">Signal</keyword>
<protein>
    <recommendedName>
        <fullName evidence="7">Protein takeout</fullName>
    </recommendedName>
</protein>
<proteinExistence type="inferred from homology"/>
<dbReference type="GO" id="GO:0007623">
    <property type="term" value="P:circadian rhythm"/>
    <property type="evidence" value="ECO:0007669"/>
    <property type="project" value="UniProtKB-ARBA"/>
</dbReference>
<evidence type="ECO:0000256" key="2">
    <source>
        <dbReference type="ARBA" id="ARBA00023108"/>
    </source>
</evidence>
<name>A0A8K0CLP2_IGNLU</name>
<dbReference type="PANTHER" id="PTHR11008">
    <property type="entry name" value="PROTEIN TAKEOUT-LIKE PROTEIN"/>
    <property type="match status" value="1"/>
</dbReference>
<evidence type="ECO:0000256" key="1">
    <source>
        <dbReference type="ARBA" id="ARBA00022729"/>
    </source>
</evidence>
<dbReference type="GO" id="GO:0005615">
    <property type="term" value="C:extracellular space"/>
    <property type="evidence" value="ECO:0007669"/>
    <property type="project" value="TreeGrafter"/>
</dbReference>
<evidence type="ECO:0000256" key="3">
    <source>
        <dbReference type="ARBA" id="ARBA00060902"/>
    </source>
</evidence>
<dbReference type="InterPro" id="IPR038606">
    <property type="entry name" value="To_sf"/>
</dbReference>
<dbReference type="Gene3D" id="3.15.10.30">
    <property type="entry name" value="Haemolymph juvenile hormone binding protein"/>
    <property type="match status" value="1"/>
</dbReference>
<dbReference type="PANTHER" id="PTHR11008:SF32">
    <property type="entry name" value="CIRCADIAN CLOCK-CONTROLLED PROTEIN DAYWAKE-RELATED"/>
    <property type="match status" value="1"/>
</dbReference>
<gene>
    <name evidence="5" type="ORF">ILUMI_20053</name>
</gene>
<evidence type="ECO:0000256" key="4">
    <source>
        <dbReference type="SAM" id="SignalP"/>
    </source>
</evidence>
<dbReference type="OrthoDB" id="8185598at2759"/>
<dbReference type="InterPro" id="IPR010562">
    <property type="entry name" value="Haemolymph_juvenile_hormone-bd"/>
</dbReference>
<accession>A0A8K0CLP2</accession>
<keyword evidence="2" id="KW-0090">Biological rhythms</keyword>
<dbReference type="FunFam" id="3.15.10.30:FF:000001">
    <property type="entry name" value="Takeout-like protein 1"/>
    <property type="match status" value="1"/>
</dbReference>
<feature type="chain" id="PRO_5035472271" description="Protein takeout" evidence="4">
    <location>
        <begin position="17"/>
        <end position="247"/>
    </location>
</feature>
<comment type="caution">
    <text evidence="5">The sequence shown here is derived from an EMBL/GenBank/DDBJ whole genome shotgun (WGS) entry which is preliminary data.</text>
</comment>
<dbReference type="SMART" id="SM00700">
    <property type="entry name" value="JHBP"/>
    <property type="match status" value="1"/>
</dbReference>
<keyword evidence="6" id="KW-1185">Reference proteome</keyword>
<dbReference type="AlphaFoldDB" id="A0A8K0CLP2"/>
<reference evidence="5" key="1">
    <citation type="submission" date="2019-08" db="EMBL/GenBank/DDBJ databases">
        <title>The genome of the North American firefly Photinus pyralis.</title>
        <authorList>
            <consortium name="Photinus pyralis genome working group"/>
            <person name="Fallon T.R."/>
            <person name="Sander Lower S.E."/>
            <person name="Weng J.-K."/>
        </authorList>
    </citation>
    <scope>NUCLEOTIDE SEQUENCE</scope>
    <source>
        <strain evidence="5">TRF0915ILg1</strain>
        <tissue evidence="5">Whole body</tissue>
    </source>
</reference>
<sequence>MLSSVVIFIIPFICLSVSNHLPSYLPRCYLDDPQRDECILRAFNKLRPNVANGIEEIGLPPLNPFVLPELILRQDTPNANFTIKVLNFTVAGLYKYDMKKFQYNPETKAFHFRIEYETIPITGDIEVSGHVASIPLSGKGFGRAVLGPVNATFDVKGNIKTSRGIDFYSTHNVKVDLDISDGSYYVEQLFNNNQTLVHLANEMLNANSVMVSEAVTPTLERLAEKGVKRFMKTLTRIPYYELFPLSR</sequence>